<sequence length="263" mass="28122">MTHKALLPAILAMAACSTPPGPGGTGRWVDLTHAFSERTLYWPTSEQFRLEKVFEGTTPQGFHYAANRFSAAEHGGTHLDAPIHFAAGGATVDRMVPDQLIGPAVVIDLSARTLADRDYRIGIADLVGWEAVHGPIPAQSIVLLRTGYEHFWPDPVRYLGTAERGAGAVAKLHFPGLAPEAAEWLAAERHIKAVGLDTASIDHGQSTLFESHRILARRGIPIFENVAGLGELPATGAIVYALPMKIQGGSGAPLRVVAWVPSH</sequence>
<name>A0ABP1C9M7_9GAMM</name>
<protein>
    <submittedName>
        <fullName evidence="1">Cyclase</fullName>
    </submittedName>
</protein>
<dbReference type="EMBL" id="OZ026884">
    <property type="protein sequence ID" value="CAL1240949.1"/>
    <property type="molecule type" value="Genomic_DNA"/>
</dbReference>
<reference evidence="1 2" key="1">
    <citation type="submission" date="2024-04" db="EMBL/GenBank/DDBJ databases">
        <authorList>
            <person name="Cremers G."/>
        </authorList>
    </citation>
    <scope>NUCLEOTIDE SEQUENCE [LARGE SCALE GENOMIC DNA]</scope>
    <source>
        <strain evidence="1">MeCH1-AG</strain>
    </source>
</reference>
<gene>
    <name evidence="1" type="ORF">MECH1_V1_2173</name>
</gene>
<evidence type="ECO:0000313" key="2">
    <source>
        <dbReference type="Proteomes" id="UP001497493"/>
    </source>
</evidence>
<keyword evidence="2" id="KW-1185">Reference proteome</keyword>
<dbReference type="PROSITE" id="PS51257">
    <property type="entry name" value="PROKAR_LIPOPROTEIN"/>
    <property type="match status" value="1"/>
</dbReference>
<organism evidence="1 2">
    <name type="scientific">Candidatus Methylocalor cossyra</name>
    <dbReference type="NCBI Taxonomy" id="3108543"/>
    <lineage>
        <taxon>Bacteria</taxon>
        <taxon>Pseudomonadati</taxon>
        <taxon>Pseudomonadota</taxon>
        <taxon>Gammaproteobacteria</taxon>
        <taxon>Methylococcales</taxon>
        <taxon>Methylococcaceae</taxon>
        <taxon>Candidatus Methylocalor</taxon>
    </lineage>
</organism>
<accession>A0ABP1C9M7</accession>
<dbReference type="PANTHER" id="PTHR31118">
    <property type="entry name" value="CYCLASE-LIKE PROTEIN 2"/>
    <property type="match status" value="1"/>
</dbReference>
<dbReference type="InterPro" id="IPR007325">
    <property type="entry name" value="KFase/CYL"/>
</dbReference>
<dbReference type="SUPFAM" id="SSF102198">
    <property type="entry name" value="Putative cyclase"/>
    <property type="match status" value="1"/>
</dbReference>
<proteinExistence type="predicted"/>
<dbReference type="Pfam" id="PF04199">
    <property type="entry name" value="Cyclase"/>
    <property type="match status" value="1"/>
</dbReference>
<dbReference type="Gene3D" id="3.50.30.50">
    <property type="entry name" value="Putative cyclase"/>
    <property type="match status" value="1"/>
</dbReference>
<dbReference type="Proteomes" id="UP001497493">
    <property type="component" value="Chromosome"/>
</dbReference>
<evidence type="ECO:0000313" key="1">
    <source>
        <dbReference type="EMBL" id="CAL1240949.1"/>
    </source>
</evidence>
<dbReference type="PANTHER" id="PTHR31118:SF12">
    <property type="entry name" value="CYCLASE-LIKE PROTEIN 2"/>
    <property type="match status" value="1"/>
</dbReference>
<dbReference type="RefSeq" id="WP_348757490.1">
    <property type="nucleotide sequence ID" value="NZ_OZ026884.1"/>
</dbReference>
<dbReference type="InterPro" id="IPR037175">
    <property type="entry name" value="KFase_sf"/>
</dbReference>